<protein>
    <submittedName>
        <fullName evidence="2">FAST kinase domains 1</fullName>
    </submittedName>
</protein>
<organism evidence="2 3">
    <name type="scientific">Leptobrachium leishanense</name>
    <name type="common">Leishan spiny toad</name>
    <dbReference type="NCBI Taxonomy" id="445787"/>
    <lineage>
        <taxon>Eukaryota</taxon>
        <taxon>Metazoa</taxon>
        <taxon>Chordata</taxon>
        <taxon>Craniata</taxon>
        <taxon>Vertebrata</taxon>
        <taxon>Euteleostomi</taxon>
        <taxon>Amphibia</taxon>
        <taxon>Batrachia</taxon>
        <taxon>Anura</taxon>
        <taxon>Pelobatoidea</taxon>
        <taxon>Megophryidae</taxon>
        <taxon>Leptobrachium</taxon>
    </lineage>
</organism>
<proteinExistence type="predicted"/>
<sequence>MLRCVRRCRFWLRMAQTRCMTTDPLLEQLNTCAGEEQVLQLVGQNEANLSVAHLGCAINLLWQFQKEKPYMMRTVGQIRDHPQFIALRGLTENKINLIDDNTLVEILYIMLRFTVVRHDSLIQQLVVEGWKRLDGLNPVALSKFSVCLTDQYLNESPIMGHIARIVDNNLDDLQDTRILSILMISISVVISPRLRDRLIEKAESLFDTMNVHHLRRVVQFLQITKYHHLPLLDKCTQKLIQDMEHIKPEILCALLGLFQALSFFNYEFQILAKSRLIETIDEYTEPNNFAQCFEFLGPKSGPEIRQRLEEGALKWVDEMSLLHLVYVLQAMEKMGCRNYPLIQKIAKRLPSFLDLYRPNDLAKVAQALRTMHFQTPELFAQLQQVLRSKLKSSCIPSDVAKLAKTLAKLPSHQVDEEIVSKLEAILPQCTLSDVGNLVPAIFKWVQTTPASRRNPSSAPYGNLLKTINGFGIERVQKMDNINVLLDELKPSALPWLEEVLCGDVINTFDRLLDQVTLQNVPDISRFITRAHFFHPRLLNKVASVTTENITKIHHSKIYTILLPFCTLNYEPPQCEEFFDACIQHFLTHLSKQYLFTHSSSYL</sequence>
<dbReference type="GO" id="GO:0005759">
    <property type="term" value="C:mitochondrial matrix"/>
    <property type="evidence" value="ECO:0007669"/>
    <property type="project" value="TreeGrafter"/>
</dbReference>
<dbReference type="AlphaFoldDB" id="A0A8C5RAK8"/>
<dbReference type="OrthoDB" id="385235at2759"/>
<dbReference type="Proteomes" id="UP000694569">
    <property type="component" value="Unplaced"/>
</dbReference>
<dbReference type="GeneTree" id="ENSGT01030000234607"/>
<gene>
    <name evidence="2" type="primary">FASTKD1</name>
</gene>
<feature type="domain" description="FAST kinase leucine-rich" evidence="1">
    <location>
        <begin position="557"/>
        <end position="591"/>
    </location>
</feature>
<evidence type="ECO:0000313" key="2">
    <source>
        <dbReference type="Ensembl" id="ENSLLEP00000049422.1"/>
    </source>
</evidence>
<name>A0A8C5RAK8_9ANUR</name>
<evidence type="ECO:0000313" key="3">
    <source>
        <dbReference type="Proteomes" id="UP000694569"/>
    </source>
</evidence>
<dbReference type="PANTHER" id="PTHR21228">
    <property type="entry name" value="FAST LEU-RICH DOMAIN-CONTAINING"/>
    <property type="match status" value="1"/>
</dbReference>
<dbReference type="Pfam" id="PF06743">
    <property type="entry name" value="FAST_1"/>
    <property type="match status" value="1"/>
</dbReference>
<reference evidence="2" key="1">
    <citation type="submission" date="2025-08" db="UniProtKB">
        <authorList>
            <consortium name="Ensembl"/>
        </authorList>
    </citation>
    <scope>IDENTIFICATION</scope>
</reference>
<dbReference type="InterPro" id="IPR010622">
    <property type="entry name" value="FAST_Leu-rich"/>
</dbReference>
<evidence type="ECO:0000259" key="1">
    <source>
        <dbReference type="Pfam" id="PF06743"/>
    </source>
</evidence>
<dbReference type="InterPro" id="IPR050870">
    <property type="entry name" value="FAST_kinase"/>
</dbReference>
<reference evidence="2" key="2">
    <citation type="submission" date="2025-09" db="UniProtKB">
        <authorList>
            <consortium name="Ensembl"/>
        </authorList>
    </citation>
    <scope>IDENTIFICATION</scope>
</reference>
<dbReference type="GO" id="GO:0044528">
    <property type="term" value="P:regulation of mitochondrial mRNA stability"/>
    <property type="evidence" value="ECO:0007669"/>
    <property type="project" value="InterPro"/>
</dbReference>
<dbReference type="PANTHER" id="PTHR21228:SF29">
    <property type="entry name" value="FAST KINASE DOMAIN-CONTAINING PROTEIN 1, MITOCHONDRIAL"/>
    <property type="match status" value="1"/>
</dbReference>
<accession>A0A8C5RAK8</accession>
<dbReference type="GO" id="GO:0003723">
    <property type="term" value="F:RNA binding"/>
    <property type="evidence" value="ECO:0007669"/>
    <property type="project" value="TreeGrafter"/>
</dbReference>
<dbReference type="GO" id="GO:0035770">
    <property type="term" value="C:ribonucleoprotein granule"/>
    <property type="evidence" value="ECO:0007669"/>
    <property type="project" value="TreeGrafter"/>
</dbReference>
<dbReference type="Ensembl" id="ENSLLET00000051346.1">
    <property type="protein sequence ID" value="ENSLLEP00000049422.1"/>
    <property type="gene ID" value="ENSLLEG00000031114.1"/>
</dbReference>
<keyword evidence="3" id="KW-1185">Reference proteome</keyword>
<dbReference type="GO" id="GO:0000963">
    <property type="term" value="P:mitochondrial RNA processing"/>
    <property type="evidence" value="ECO:0007669"/>
    <property type="project" value="TreeGrafter"/>
</dbReference>